<evidence type="ECO:0000256" key="1">
    <source>
        <dbReference type="SAM" id="SignalP"/>
    </source>
</evidence>
<comment type="caution">
    <text evidence="2">The sequence shown here is derived from an EMBL/GenBank/DDBJ whole genome shotgun (WGS) entry which is preliminary data.</text>
</comment>
<gene>
    <name evidence="2" type="ORF">SLEP1_g18853</name>
</gene>
<dbReference type="AlphaFoldDB" id="A0AAV5JAQ7"/>
<protein>
    <recommendedName>
        <fullName evidence="4">Secreted protein</fullName>
    </recommendedName>
</protein>
<keyword evidence="3" id="KW-1185">Reference proteome</keyword>
<dbReference type="Proteomes" id="UP001054252">
    <property type="component" value="Unassembled WGS sequence"/>
</dbReference>
<accession>A0AAV5JAQ7</accession>
<feature type="signal peptide" evidence="1">
    <location>
        <begin position="1"/>
        <end position="17"/>
    </location>
</feature>
<sequence>MTYFFLLFLFLLQPNSALLLLLPAPNNKNPSPTALPLKKKLNFQICSVLPPLSPVAVGCEFRFFLILNFPLHFPPAFPKPQLRFCLQNSSM</sequence>
<evidence type="ECO:0000313" key="2">
    <source>
        <dbReference type="EMBL" id="GKV07043.1"/>
    </source>
</evidence>
<feature type="chain" id="PRO_5043428126" description="Secreted protein" evidence="1">
    <location>
        <begin position="18"/>
        <end position="91"/>
    </location>
</feature>
<evidence type="ECO:0000313" key="3">
    <source>
        <dbReference type="Proteomes" id="UP001054252"/>
    </source>
</evidence>
<organism evidence="2 3">
    <name type="scientific">Rubroshorea leprosula</name>
    <dbReference type="NCBI Taxonomy" id="152421"/>
    <lineage>
        <taxon>Eukaryota</taxon>
        <taxon>Viridiplantae</taxon>
        <taxon>Streptophyta</taxon>
        <taxon>Embryophyta</taxon>
        <taxon>Tracheophyta</taxon>
        <taxon>Spermatophyta</taxon>
        <taxon>Magnoliopsida</taxon>
        <taxon>eudicotyledons</taxon>
        <taxon>Gunneridae</taxon>
        <taxon>Pentapetalae</taxon>
        <taxon>rosids</taxon>
        <taxon>malvids</taxon>
        <taxon>Malvales</taxon>
        <taxon>Dipterocarpaceae</taxon>
        <taxon>Rubroshorea</taxon>
    </lineage>
</organism>
<keyword evidence="1" id="KW-0732">Signal</keyword>
<evidence type="ECO:0008006" key="4">
    <source>
        <dbReference type="Google" id="ProtNLM"/>
    </source>
</evidence>
<dbReference type="EMBL" id="BPVZ01000026">
    <property type="protein sequence ID" value="GKV07043.1"/>
    <property type="molecule type" value="Genomic_DNA"/>
</dbReference>
<name>A0AAV5JAQ7_9ROSI</name>
<reference evidence="2 3" key="1">
    <citation type="journal article" date="2021" name="Commun. Biol.">
        <title>The genome of Shorea leprosula (Dipterocarpaceae) highlights the ecological relevance of drought in aseasonal tropical rainforests.</title>
        <authorList>
            <person name="Ng K.K.S."/>
            <person name="Kobayashi M.J."/>
            <person name="Fawcett J.A."/>
            <person name="Hatakeyama M."/>
            <person name="Paape T."/>
            <person name="Ng C.H."/>
            <person name="Ang C.C."/>
            <person name="Tnah L.H."/>
            <person name="Lee C.T."/>
            <person name="Nishiyama T."/>
            <person name="Sese J."/>
            <person name="O'Brien M.J."/>
            <person name="Copetti D."/>
            <person name="Mohd Noor M.I."/>
            <person name="Ong R.C."/>
            <person name="Putra M."/>
            <person name="Sireger I.Z."/>
            <person name="Indrioko S."/>
            <person name="Kosugi Y."/>
            <person name="Izuno A."/>
            <person name="Isagi Y."/>
            <person name="Lee S.L."/>
            <person name="Shimizu K.K."/>
        </authorList>
    </citation>
    <scope>NUCLEOTIDE SEQUENCE [LARGE SCALE GENOMIC DNA]</scope>
    <source>
        <strain evidence="2">214</strain>
    </source>
</reference>
<proteinExistence type="predicted"/>